<evidence type="ECO:0000256" key="4">
    <source>
        <dbReference type="ARBA" id="ARBA00022490"/>
    </source>
</evidence>
<comment type="caution">
    <text evidence="13">The sequence shown here is derived from an EMBL/GenBank/DDBJ whole genome shotgun (WGS) entry which is preliminary data.</text>
</comment>
<keyword evidence="4" id="KW-0963">Cytoplasm</keyword>
<dbReference type="CDD" id="cd00158">
    <property type="entry name" value="RHOD"/>
    <property type="match status" value="1"/>
</dbReference>
<dbReference type="EMBL" id="JARKIK010000062">
    <property type="protein sequence ID" value="KAK8730920.1"/>
    <property type="molecule type" value="Genomic_DNA"/>
</dbReference>
<dbReference type="SMART" id="SM00450">
    <property type="entry name" value="RHOD"/>
    <property type="match status" value="1"/>
</dbReference>
<sequence length="331" mass="37714">IIITKWLQCLSKRMHSRKFLVQDSNTINRLKKFSVSDREILDKRTKTNPRYTTVRARTDTGFNTQRRQELEHEIRKYYKVRNDEVFRRISLADLLQLMVAHSERVDAAVCADRDAEGDSVEMQVPLKYRDEVECIIHQMDNVKITSKTRSPECPYVIIDVRPQNEYLTSHLATAVNHPHSRLSRAVGWECAELLAYKNHPEFIIVAYDEGEDLAPEVVATLQHRGYNNIFMLSGGLHLARDKFGFPLVSDDSALTLRPQVISAISQQLSDTVLPPLSMADASEWWAAASKLPNATTTPTDSGFTNITRSVGQHTSRSQVKGKDGQPVRPWR</sequence>
<evidence type="ECO:0000256" key="6">
    <source>
        <dbReference type="ARBA" id="ARBA00022927"/>
    </source>
</evidence>
<dbReference type="Pfam" id="PF00581">
    <property type="entry name" value="Rhodanese"/>
    <property type="match status" value="1"/>
</dbReference>
<dbReference type="GO" id="GO:0036064">
    <property type="term" value="C:ciliary basal body"/>
    <property type="evidence" value="ECO:0007669"/>
    <property type="project" value="TreeGrafter"/>
</dbReference>
<keyword evidence="8" id="KW-0206">Cytoskeleton</keyword>
<evidence type="ECO:0000313" key="13">
    <source>
        <dbReference type="EMBL" id="KAK8730920.1"/>
    </source>
</evidence>
<dbReference type="GO" id="GO:0015031">
    <property type="term" value="P:protein transport"/>
    <property type="evidence" value="ECO:0007669"/>
    <property type="project" value="UniProtKB-KW"/>
</dbReference>
<evidence type="ECO:0000256" key="1">
    <source>
        <dbReference type="ARBA" id="ARBA00004120"/>
    </source>
</evidence>
<proteinExistence type="inferred from homology"/>
<feature type="domain" description="Rhodanese" evidence="12">
    <location>
        <begin position="151"/>
        <end position="249"/>
    </location>
</feature>
<evidence type="ECO:0000256" key="7">
    <source>
        <dbReference type="ARBA" id="ARBA00023069"/>
    </source>
</evidence>
<name>A0AAW0WFC5_CHEQU</name>
<comment type="subcellular location">
    <subcellularLocation>
        <location evidence="1">Cytoplasm</location>
        <location evidence="1">Cytoskeleton</location>
        <location evidence="1">Cilium basal body</location>
    </subcellularLocation>
    <subcellularLocation>
        <location evidence="2">Cytoplasm</location>
        <location evidence="2">Cytoskeleton</location>
        <location evidence="2">Microtubule organizing center</location>
        <location evidence="2">Centrosome</location>
    </subcellularLocation>
</comment>
<evidence type="ECO:0000256" key="8">
    <source>
        <dbReference type="ARBA" id="ARBA00023212"/>
    </source>
</evidence>
<feature type="region of interest" description="Disordered" evidence="11">
    <location>
        <begin position="295"/>
        <end position="331"/>
    </location>
</feature>
<dbReference type="Gene3D" id="3.40.250.10">
    <property type="entry name" value="Rhodanese-like domain"/>
    <property type="match status" value="1"/>
</dbReference>
<evidence type="ECO:0000256" key="10">
    <source>
        <dbReference type="ARBA" id="ARBA00038465"/>
    </source>
</evidence>
<evidence type="ECO:0000256" key="11">
    <source>
        <dbReference type="SAM" id="MobiDB-lite"/>
    </source>
</evidence>
<keyword evidence="7" id="KW-0969">Cilium</keyword>
<dbReference type="PANTHER" id="PTHR44390">
    <property type="entry name" value="CENTROSOMAL PROTEIN OF 41 KDA"/>
    <property type="match status" value="1"/>
</dbReference>
<evidence type="ECO:0000256" key="5">
    <source>
        <dbReference type="ARBA" id="ARBA00022794"/>
    </source>
</evidence>
<keyword evidence="6" id="KW-0653">Protein transport</keyword>
<dbReference type="SUPFAM" id="SSF52821">
    <property type="entry name" value="Rhodanese/Cell cycle control phosphatase"/>
    <property type="match status" value="1"/>
</dbReference>
<accession>A0AAW0WFC5</accession>
<evidence type="ECO:0000256" key="9">
    <source>
        <dbReference type="ARBA" id="ARBA00023273"/>
    </source>
</evidence>
<evidence type="ECO:0000256" key="2">
    <source>
        <dbReference type="ARBA" id="ARBA00004300"/>
    </source>
</evidence>
<keyword evidence="3" id="KW-0813">Transport</keyword>
<dbReference type="AlphaFoldDB" id="A0AAW0WFC5"/>
<feature type="non-terminal residue" evidence="13">
    <location>
        <position position="1"/>
    </location>
</feature>
<feature type="compositionally biased region" description="Polar residues" evidence="11">
    <location>
        <begin position="295"/>
        <end position="318"/>
    </location>
</feature>
<dbReference type="GO" id="GO:0060271">
    <property type="term" value="P:cilium assembly"/>
    <property type="evidence" value="ECO:0007669"/>
    <property type="project" value="TreeGrafter"/>
</dbReference>
<dbReference type="GO" id="GO:0005813">
    <property type="term" value="C:centrosome"/>
    <property type="evidence" value="ECO:0007669"/>
    <property type="project" value="UniProtKB-SubCell"/>
</dbReference>
<dbReference type="InterPro" id="IPR001763">
    <property type="entry name" value="Rhodanese-like_dom"/>
</dbReference>
<dbReference type="InterPro" id="IPR051889">
    <property type="entry name" value="CEP41"/>
</dbReference>
<evidence type="ECO:0000313" key="14">
    <source>
        <dbReference type="Proteomes" id="UP001445076"/>
    </source>
</evidence>
<keyword evidence="14" id="KW-1185">Reference proteome</keyword>
<dbReference type="Proteomes" id="UP001445076">
    <property type="component" value="Unassembled WGS sequence"/>
</dbReference>
<organism evidence="13 14">
    <name type="scientific">Cherax quadricarinatus</name>
    <name type="common">Australian red claw crayfish</name>
    <dbReference type="NCBI Taxonomy" id="27406"/>
    <lineage>
        <taxon>Eukaryota</taxon>
        <taxon>Metazoa</taxon>
        <taxon>Ecdysozoa</taxon>
        <taxon>Arthropoda</taxon>
        <taxon>Crustacea</taxon>
        <taxon>Multicrustacea</taxon>
        <taxon>Malacostraca</taxon>
        <taxon>Eumalacostraca</taxon>
        <taxon>Eucarida</taxon>
        <taxon>Decapoda</taxon>
        <taxon>Pleocyemata</taxon>
        <taxon>Astacidea</taxon>
        <taxon>Parastacoidea</taxon>
        <taxon>Parastacidae</taxon>
        <taxon>Cherax</taxon>
    </lineage>
</organism>
<protein>
    <recommendedName>
        <fullName evidence="12">Rhodanese domain-containing protein</fullName>
    </recommendedName>
</protein>
<dbReference type="PANTHER" id="PTHR44390:SF1">
    <property type="entry name" value="CENTROSOMAL PROTEIN OF 41 KDA"/>
    <property type="match status" value="1"/>
</dbReference>
<reference evidence="13 14" key="1">
    <citation type="journal article" date="2024" name="BMC Genomics">
        <title>Genome assembly of redclaw crayfish (Cherax quadricarinatus) provides insights into its immune adaptation and hypoxia tolerance.</title>
        <authorList>
            <person name="Liu Z."/>
            <person name="Zheng J."/>
            <person name="Li H."/>
            <person name="Fang K."/>
            <person name="Wang S."/>
            <person name="He J."/>
            <person name="Zhou D."/>
            <person name="Weng S."/>
            <person name="Chi M."/>
            <person name="Gu Z."/>
            <person name="He J."/>
            <person name="Li F."/>
            <person name="Wang M."/>
        </authorList>
    </citation>
    <scope>NUCLEOTIDE SEQUENCE [LARGE SCALE GENOMIC DNA]</scope>
    <source>
        <strain evidence="13">ZL_2023a</strain>
    </source>
</reference>
<evidence type="ECO:0000259" key="12">
    <source>
        <dbReference type="PROSITE" id="PS50206"/>
    </source>
</evidence>
<keyword evidence="9" id="KW-0966">Cell projection</keyword>
<dbReference type="PROSITE" id="PS50206">
    <property type="entry name" value="RHODANESE_3"/>
    <property type="match status" value="1"/>
</dbReference>
<comment type="similarity">
    <text evidence="10">Belongs to the CEP41 family.</text>
</comment>
<evidence type="ECO:0000256" key="3">
    <source>
        <dbReference type="ARBA" id="ARBA00022448"/>
    </source>
</evidence>
<gene>
    <name evidence="13" type="ORF">OTU49_007701</name>
</gene>
<dbReference type="InterPro" id="IPR036873">
    <property type="entry name" value="Rhodanese-like_dom_sf"/>
</dbReference>
<keyword evidence="5" id="KW-0970">Cilium biogenesis/degradation</keyword>